<reference evidence="1" key="1">
    <citation type="submission" date="2023-03" db="EMBL/GenBank/DDBJ databases">
        <authorList>
            <person name="Julca I."/>
        </authorList>
    </citation>
    <scope>NUCLEOTIDE SEQUENCE</scope>
</reference>
<evidence type="ECO:0000313" key="1">
    <source>
        <dbReference type="EMBL" id="CAI9099818.1"/>
    </source>
</evidence>
<dbReference type="Proteomes" id="UP001161247">
    <property type="component" value="Chromosome 3"/>
</dbReference>
<evidence type="ECO:0000313" key="2">
    <source>
        <dbReference type="Proteomes" id="UP001161247"/>
    </source>
</evidence>
<sequence>MDMEAFGTLQSLRKLGYDKMERVLLDAFLQGLSKKIEVVSKKTTEVKEFCEKVELDELLKEVNSFILSLNEPLDLVKLREDWRSVDDSLYRIRKKFLNWLDASEQFMDQWQAVCNAQRNDEFAKQRLEEAQLELDVYTDSLYK</sequence>
<dbReference type="AlphaFoldDB" id="A0AAV1CX37"/>
<proteinExistence type="predicted"/>
<organism evidence="1 2">
    <name type="scientific">Oldenlandia corymbosa var. corymbosa</name>
    <dbReference type="NCBI Taxonomy" id="529605"/>
    <lineage>
        <taxon>Eukaryota</taxon>
        <taxon>Viridiplantae</taxon>
        <taxon>Streptophyta</taxon>
        <taxon>Embryophyta</taxon>
        <taxon>Tracheophyta</taxon>
        <taxon>Spermatophyta</taxon>
        <taxon>Magnoliopsida</taxon>
        <taxon>eudicotyledons</taxon>
        <taxon>Gunneridae</taxon>
        <taxon>Pentapetalae</taxon>
        <taxon>asterids</taxon>
        <taxon>lamiids</taxon>
        <taxon>Gentianales</taxon>
        <taxon>Rubiaceae</taxon>
        <taxon>Rubioideae</taxon>
        <taxon>Spermacoceae</taxon>
        <taxon>Hedyotis-Oldenlandia complex</taxon>
        <taxon>Oldenlandia</taxon>
    </lineage>
</organism>
<accession>A0AAV1CX37</accession>
<keyword evidence="2" id="KW-1185">Reference proteome</keyword>
<dbReference type="EMBL" id="OX459120">
    <property type="protein sequence ID" value="CAI9099818.1"/>
    <property type="molecule type" value="Genomic_DNA"/>
</dbReference>
<protein>
    <submittedName>
        <fullName evidence="1">OLC1v1036697C1</fullName>
    </submittedName>
</protein>
<name>A0AAV1CX37_OLDCO</name>
<gene>
    <name evidence="1" type="ORF">OLC1_LOCUS9762</name>
</gene>